<dbReference type="InterPro" id="IPR027417">
    <property type="entry name" value="P-loop_NTPase"/>
</dbReference>
<dbReference type="Proteomes" id="UP001496627">
    <property type="component" value="Unassembled WGS sequence"/>
</dbReference>
<reference evidence="1 2" key="1">
    <citation type="submission" date="2024-05" db="EMBL/GenBank/DDBJ databases">
        <title>Neorhizobium sp. Rsf11, a plant growth promoting and heavy metal resistant PAH-degrader.</title>
        <authorList>
            <person name="Golubev S.N."/>
            <person name="Muratova A.Y."/>
            <person name="Markelova M.I."/>
        </authorList>
    </citation>
    <scope>NUCLEOTIDE SEQUENCE [LARGE SCALE GENOMIC DNA]</scope>
    <source>
        <strain evidence="1 2">Rsf11</strain>
    </source>
</reference>
<accession>A0ABV0MBE0</accession>
<evidence type="ECO:0000313" key="1">
    <source>
        <dbReference type="EMBL" id="MEQ1409155.1"/>
    </source>
</evidence>
<comment type="caution">
    <text evidence="1">The sequence shown here is derived from an EMBL/GenBank/DDBJ whole genome shotgun (WGS) entry which is preliminary data.</text>
</comment>
<dbReference type="InterPro" id="IPR017026">
    <property type="entry name" value="ImuA"/>
</dbReference>
<dbReference type="EMBL" id="JBEAAL010000036">
    <property type="protein sequence ID" value="MEQ1409155.1"/>
    <property type="molecule type" value="Genomic_DNA"/>
</dbReference>
<gene>
    <name evidence="1" type="ORF">ABK249_30050</name>
</gene>
<dbReference type="Gene3D" id="3.40.50.300">
    <property type="entry name" value="P-loop containing nucleotide triphosphate hydrolases"/>
    <property type="match status" value="1"/>
</dbReference>
<organism evidence="1 2">
    <name type="scientific">Neorhizobium phenanthreniclasticum</name>
    <dbReference type="NCBI Taxonomy" id="3157917"/>
    <lineage>
        <taxon>Bacteria</taxon>
        <taxon>Pseudomonadati</taxon>
        <taxon>Pseudomonadota</taxon>
        <taxon>Alphaproteobacteria</taxon>
        <taxon>Hyphomicrobiales</taxon>
        <taxon>Rhizobiaceae</taxon>
        <taxon>Rhizobium/Agrobacterium group</taxon>
        <taxon>Neorhizobium</taxon>
    </lineage>
</organism>
<name>A0ABV0MBE0_9HYPH</name>
<protein>
    <submittedName>
        <fullName evidence="1">ImuA family protein</fullName>
    </submittedName>
</protein>
<proteinExistence type="predicted"/>
<dbReference type="SUPFAM" id="SSF52540">
    <property type="entry name" value="P-loop containing nucleoside triphosphate hydrolases"/>
    <property type="match status" value="1"/>
</dbReference>
<dbReference type="PIRSF" id="PIRSF034285">
    <property type="entry name" value="UCP034285"/>
    <property type="match status" value="1"/>
</dbReference>
<dbReference type="RefSeq" id="WP_210057279.1">
    <property type="nucleotide sequence ID" value="NZ_JBEAAL010000036.1"/>
</dbReference>
<keyword evidence="2" id="KW-1185">Reference proteome</keyword>
<sequence length="251" mass="26315">MSQSASTAVLSELRERIAHLEGAASRQKTVLPFGVSDIDDCLPGGGLAYGAIHEVAGGGNGAVDGAAAALFVGGIAARTKGKVVWCFTRADLFAPALAQVGLHPDRVIYVEAGREEDVLASFEEALRYGGLGAVVAELVRLPMVASRRLQLAAESSGTIGLAIRRWRRQAEASDFGMPTAAVTRWRVSVLPSEPLPVPGVGRGRWRAELMRVRAGERAEFVIGACDGQGRICLSSDTADGSGEARRSFATG</sequence>
<evidence type="ECO:0000313" key="2">
    <source>
        <dbReference type="Proteomes" id="UP001496627"/>
    </source>
</evidence>